<dbReference type="AlphaFoldDB" id="A0A0R2K1F0"/>
<keyword evidence="2" id="KW-0732">Signal</keyword>
<dbReference type="Proteomes" id="UP000051749">
    <property type="component" value="Unassembled WGS sequence"/>
</dbReference>
<feature type="chain" id="PRO_5039141502" evidence="2">
    <location>
        <begin position="23"/>
        <end position="341"/>
    </location>
</feature>
<dbReference type="OrthoDB" id="2149782at2"/>
<dbReference type="Pfam" id="PF15983">
    <property type="entry name" value="DUF4767"/>
    <property type="match status" value="1"/>
</dbReference>
<dbReference type="PATRIC" id="fig|319653.3.peg.864"/>
<keyword evidence="4" id="KW-0449">Lipoprotein</keyword>
<dbReference type="STRING" id="319653.SAMN04487973_10373"/>
<feature type="domain" description="DUF4767" evidence="3">
    <location>
        <begin position="67"/>
        <end position="201"/>
    </location>
</feature>
<dbReference type="EMBL" id="JQBY01000002">
    <property type="protein sequence ID" value="KRN83423.1"/>
    <property type="molecule type" value="Genomic_DNA"/>
</dbReference>
<protein>
    <submittedName>
        <fullName evidence="4">Lipoprotein</fullName>
    </submittedName>
</protein>
<dbReference type="RefSeq" id="WP_057805074.1">
    <property type="nucleotide sequence ID" value="NZ_BJYP01000007.1"/>
</dbReference>
<evidence type="ECO:0000256" key="2">
    <source>
        <dbReference type="SAM" id="SignalP"/>
    </source>
</evidence>
<accession>A0A0R2K1F0</accession>
<comment type="caution">
    <text evidence="4">The sequence shown here is derived from an EMBL/GenBank/DDBJ whole genome shotgun (WGS) entry which is preliminary data.</text>
</comment>
<evidence type="ECO:0000259" key="3">
    <source>
        <dbReference type="Pfam" id="PF15983"/>
    </source>
</evidence>
<feature type="region of interest" description="Disordered" evidence="1">
    <location>
        <begin position="23"/>
        <end position="58"/>
    </location>
</feature>
<gene>
    <name evidence="4" type="ORF">IV87_GL000854</name>
</gene>
<name>A0A0R2K1F0_9LACO</name>
<feature type="signal peptide" evidence="2">
    <location>
        <begin position="1"/>
        <end position="22"/>
    </location>
</feature>
<reference evidence="4 5" key="1">
    <citation type="journal article" date="2015" name="Genome Announc.">
        <title>Expanding the biotechnology potential of lactobacilli through comparative genomics of 213 strains and associated genera.</title>
        <authorList>
            <person name="Sun Z."/>
            <person name="Harris H.M."/>
            <person name="McCann A."/>
            <person name="Guo C."/>
            <person name="Argimon S."/>
            <person name="Zhang W."/>
            <person name="Yang X."/>
            <person name="Jeffery I.B."/>
            <person name="Cooney J.C."/>
            <person name="Kagawa T.F."/>
            <person name="Liu W."/>
            <person name="Song Y."/>
            <person name="Salvetti E."/>
            <person name="Wrobel A."/>
            <person name="Rasinkangas P."/>
            <person name="Parkhill J."/>
            <person name="Rea M.C."/>
            <person name="O'Sullivan O."/>
            <person name="Ritari J."/>
            <person name="Douillard F.P."/>
            <person name="Paul Ross R."/>
            <person name="Yang R."/>
            <person name="Briner A.E."/>
            <person name="Felis G.E."/>
            <person name="de Vos W.M."/>
            <person name="Barrangou R."/>
            <person name="Klaenhammer T.R."/>
            <person name="Caufield P.W."/>
            <person name="Cui Y."/>
            <person name="Zhang H."/>
            <person name="O'Toole P.W."/>
        </authorList>
    </citation>
    <scope>NUCLEOTIDE SEQUENCE [LARGE SCALE GENOMIC DNA]</scope>
    <source>
        <strain evidence="4 5">DSM 22301</strain>
    </source>
</reference>
<feature type="compositionally biased region" description="Polar residues" evidence="1">
    <location>
        <begin position="23"/>
        <end position="41"/>
    </location>
</feature>
<evidence type="ECO:0000313" key="4">
    <source>
        <dbReference type="EMBL" id="KRN83423.1"/>
    </source>
</evidence>
<dbReference type="InterPro" id="IPR031927">
    <property type="entry name" value="DUF4767"/>
</dbReference>
<proteinExistence type="predicted"/>
<evidence type="ECO:0000256" key="1">
    <source>
        <dbReference type="SAM" id="MobiDB-lite"/>
    </source>
</evidence>
<dbReference type="GeneID" id="76042711"/>
<dbReference type="PROSITE" id="PS51257">
    <property type="entry name" value="PROKAR_LIPOPROTEIN"/>
    <property type="match status" value="1"/>
</dbReference>
<organism evidence="4 5">
    <name type="scientific">Pediococcus ethanolidurans</name>
    <dbReference type="NCBI Taxonomy" id="319653"/>
    <lineage>
        <taxon>Bacteria</taxon>
        <taxon>Bacillati</taxon>
        <taxon>Bacillota</taxon>
        <taxon>Bacilli</taxon>
        <taxon>Lactobacillales</taxon>
        <taxon>Lactobacillaceae</taxon>
        <taxon>Pediococcus</taxon>
    </lineage>
</organism>
<sequence>MKKIWWSLLVSLLVLTGCSTNANKQASKGSSKTVQSTTVKKNGQAAKKTSSSKSAKRVTTKTKVATTVWNQTKRQKLAKFMQTWQTDMGQTYKGTYKGDQPDHLGFIFPKVLENGDLDGHVKWGSTSVHLTWSKNGENGSEYQIVEVATGGVSGTHFPTTYLFCIHNGQPVVFMTQTTNGGVLDIQDTQNSALQTGFAKILTGSEPAVLTDASLNSDVSSDVNSSPQQWPSAYKGTWYYYDTYSKNVEHVTSEKISDVKLSYLKSTKSKWLNIRGAHQNAGDGDSEYVRYHYYDGRQIPVMMMASGAAPWFDSNAYRSEALAKQMKDFQFGDEVKTRDEDQ</sequence>
<evidence type="ECO:0000313" key="5">
    <source>
        <dbReference type="Proteomes" id="UP000051749"/>
    </source>
</evidence>